<evidence type="ECO:0000256" key="2">
    <source>
        <dbReference type="SAM" id="Phobius"/>
    </source>
</evidence>
<organism evidence="4 5">
    <name type="scientific">Littorina saxatilis</name>
    <dbReference type="NCBI Taxonomy" id="31220"/>
    <lineage>
        <taxon>Eukaryota</taxon>
        <taxon>Metazoa</taxon>
        <taxon>Spiralia</taxon>
        <taxon>Lophotrochozoa</taxon>
        <taxon>Mollusca</taxon>
        <taxon>Gastropoda</taxon>
        <taxon>Caenogastropoda</taxon>
        <taxon>Littorinimorpha</taxon>
        <taxon>Littorinoidea</taxon>
        <taxon>Littorinidae</taxon>
        <taxon>Littorina</taxon>
    </lineage>
</organism>
<keyword evidence="5" id="KW-1185">Reference proteome</keyword>
<gene>
    <name evidence="4" type="ORF">V1264_017268</name>
</gene>
<keyword evidence="2" id="KW-1133">Transmembrane helix</keyword>
<evidence type="ECO:0000256" key="1">
    <source>
        <dbReference type="SAM" id="MobiDB-lite"/>
    </source>
</evidence>
<evidence type="ECO:0000256" key="3">
    <source>
        <dbReference type="SAM" id="SignalP"/>
    </source>
</evidence>
<protein>
    <submittedName>
        <fullName evidence="4">Uncharacterized protein</fullName>
    </submittedName>
</protein>
<feature type="compositionally biased region" description="Basic and acidic residues" evidence="1">
    <location>
        <begin position="95"/>
        <end position="116"/>
    </location>
</feature>
<name>A0AAN9BIB6_9CAEN</name>
<feature type="compositionally biased region" description="Polar residues" evidence="1">
    <location>
        <begin position="152"/>
        <end position="164"/>
    </location>
</feature>
<dbReference type="Proteomes" id="UP001374579">
    <property type="component" value="Unassembled WGS sequence"/>
</dbReference>
<sequence>MGPTLSGGIVCLLSMQAVTAQTMNDYKHDEEDTSMFEIIAIVMCAILVVSLIFVCFQSRVTKACKKEPKEEVPCADNVELEIEVDEYGNSTRVRRTSEAEKDRETGANHTHTEHGNSRPRAWSTESPPTHLGTAVLLNLSEEQLDRIENGDTLDNSENVDGSTKSADDPPKHELDTDKLTTPLTSDSVPLFNLTPATPVSSKPSSPTNYVKMSKNNTFSEEPPEPDRDVMVDIESGLKSVRKPRDFYATPTLDRKDCQPLLASDELNTSQ</sequence>
<feature type="compositionally biased region" description="Basic and acidic residues" evidence="1">
    <location>
        <begin position="165"/>
        <end position="178"/>
    </location>
</feature>
<feature type="region of interest" description="Disordered" evidence="1">
    <location>
        <begin position="89"/>
        <end position="130"/>
    </location>
</feature>
<dbReference type="AlphaFoldDB" id="A0AAN9BIB6"/>
<proteinExistence type="predicted"/>
<dbReference type="EMBL" id="JBAMIC010000007">
    <property type="protein sequence ID" value="KAK7105957.1"/>
    <property type="molecule type" value="Genomic_DNA"/>
</dbReference>
<feature type="compositionally biased region" description="Polar residues" evidence="1">
    <location>
        <begin position="194"/>
        <end position="219"/>
    </location>
</feature>
<feature type="signal peptide" evidence="3">
    <location>
        <begin position="1"/>
        <end position="20"/>
    </location>
</feature>
<feature type="transmembrane region" description="Helical" evidence="2">
    <location>
        <begin position="36"/>
        <end position="56"/>
    </location>
</feature>
<feature type="chain" id="PRO_5042815054" evidence="3">
    <location>
        <begin position="21"/>
        <end position="270"/>
    </location>
</feature>
<evidence type="ECO:0000313" key="5">
    <source>
        <dbReference type="Proteomes" id="UP001374579"/>
    </source>
</evidence>
<evidence type="ECO:0000313" key="4">
    <source>
        <dbReference type="EMBL" id="KAK7105957.1"/>
    </source>
</evidence>
<keyword evidence="2" id="KW-0472">Membrane</keyword>
<keyword evidence="2" id="KW-0812">Transmembrane</keyword>
<feature type="region of interest" description="Disordered" evidence="1">
    <location>
        <begin position="149"/>
        <end position="228"/>
    </location>
</feature>
<accession>A0AAN9BIB6</accession>
<comment type="caution">
    <text evidence="4">The sequence shown here is derived from an EMBL/GenBank/DDBJ whole genome shotgun (WGS) entry which is preliminary data.</text>
</comment>
<keyword evidence="3" id="KW-0732">Signal</keyword>
<reference evidence="4 5" key="1">
    <citation type="submission" date="2024-02" db="EMBL/GenBank/DDBJ databases">
        <title>Chromosome-scale genome assembly of the rough periwinkle Littorina saxatilis.</title>
        <authorList>
            <person name="De Jode A."/>
            <person name="Faria R."/>
            <person name="Formenti G."/>
            <person name="Sims Y."/>
            <person name="Smith T.P."/>
            <person name="Tracey A."/>
            <person name="Wood J.M.D."/>
            <person name="Zagrodzka Z.B."/>
            <person name="Johannesson K."/>
            <person name="Butlin R.K."/>
            <person name="Leder E.H."/>
        </authorList>
    </citation>
    <scope>NUCLEOTIDE SEQUENCE [LARGE SCALE GENOMIC DNA]</scope>
    <source>
        <strain evidence="4">Snail1</strain>
        <tissue evidence="4">Muscle</tissue>
    </source>
</reference>